<gene>
    <name evidence="8" type="ORF">DV515_00003094</name>
</gene>
<dbReference type="PANTHER" id="PTHR23179:SF28">
    <property type="entry name" value="RHO GTPASE-ACTIVATING PROTEIN 20"/>
    <property type="match status" value="1"/>
</dbReference>
<evidence type="ECO:0000256" key="2">
    <source>
        <dbReference type="ARBA" id="ARBA00022553"/>
    </source>
</evidence>
<dbReference type="OrthoDB" id="9994905at2759"/>
<dbReference type="SMART" id="SM00324">
    <property type="entry name" value="RhoGAP"/>
    <property type="match status" value="1"/>
</dbReference>
<keyword evidence="1" id="KW-0343">GTPase activation</keyword>
<dbReference type="SUPFAM" id="SSF54236">
    <property type="entry name" value="Ubiquitin-like"/>
    <property type="match status" value="1"/>
</dbReference>
<dbReference type="InterPro" id="IPR047888">
    <property type="entry name" value="ARHGAP20_RA"/>
</dbReference>
<evidence type="ECO:0000256" key="1">
    <source>
        <dbReference type="ARBA" id="ARBA00022468"/>
    </source>
</evidence>
<evidence type="ECO:0000256" key="5">
    <source>
        <dbReference type="ARBA" id="ARBA00083374"/>
    </source>
</evidence>
<dbReference type="PANTHER" id="PTHR23179">
    <property type="entry name" value="T-CELL ACTIVATION RHO GTPASE ACTIVATING PROTEIN-RELATED"/>
    <property type="match status" value="1"/>
</dbReference>
<dbReference type="FunFam" id="2.30.29.30:FF:000217">
    <property type="entry name" value="Rho GTPase activating protein 20"/>
    <property type="match status" value="1"/>
</dbReference>
<dbReference type="Gene3D" id="2.30.29.30">
    <property type="entry name" value="Pleckstrin-homology domain (PH domain)/Phosphotyrosine-binding domain (PTB)"/>
    <property type="match status" value="1"/>
</dbReference>
<dbReference type="Gene3D" id="1.10.555.10">
    <property type="entry name" value="Rho GTPase activation protein"/>
    <property type="match status" value="1"/>
</dbReference>
<evidence type="ECO:0000259" key="7">
    <source>
        <dbReference type="PROSITE" id="PS50238"/>
    </source>
</evidence>
<keyword evidence="9" id="KW-1185">Reference proteome</keyword>
<dbReference type="GO" id="GO:0035023">
    <property type="term" value="P:regulation of Rho protein signal transduction"/>
    <property type="evidence" value="ECO:0007669"/>
    <property type="project" value="InterPro"/>
</dbReference>
<comment type="function">
    <text evidence="3">GTPase activator for the Rho-type GTPases by converting them to an inactive GDP-bound state.</text>
</comment>
<name>A0A3L8SV35_CHLGU</name>
<dbReference type="PROSITE" id="PS50200">
    <property type="entry name" value="RA"/>
    <property type="match status" value="1"/>
</dbReference>
<dbReference type="PROSITE" id="PS50238">
    <property type="entry name" value="RHOGAP"/>
    <property type="match status" value="1"/>
</dbReference>
<dbReference type="CDD" id="cd17115">
    <property type="entry name" value="RA_RHG20"/>
    <property type="match status" value="1"/>
</dbReference>
<evidence type="ECO:0000256" key="4">
    <source>
        <dbReference type="ARBA" id="ARBA00070254"/>
    </source>
</evidence>
<evidence type="ECO:0000259" key="6">
    <source>
        <dbReference type="PROSITE" id="PS50200"/>
    </source>
</evidence>
<dbReference type="Pfam" id="PF00788">
    <property type="entry name" value="RA"/>
    <property type="match status" value="1"/>
</dbReference>
<evidence type="ECO:0000313" key="9">
    <source>
        <dbReference type="Proteomes" id="UP000276834"/>
    </source>
</evidence>
<feature type="domain" description="Rho-GAP" evidence="7">
    <location>
        <begin position="330"/>
        <end position="516"/>
    </location>
</feature>
<reference evidence="8 9" key="1">
    <citation type="journal article" date="2018" name="Proc. R. Soc. B">
        <title>A non-coding region near Follistatin controls head colour polymorphism in the Gouldian finch.</title>
        <authorList>
            <person name="Toomey M.B."/>
            <person name="Marques C.I."/>
            <person name="Andrade P."/>
            <person name="Araujo P.M."/>
            <person name="Sabatino S."/>
            <person name="Gazda M.A."/>
            <person name="Afonso S."/>
            <person name="Lopes R.J."/>
            <person name="Corbo J.C."/>
            <person name="Carneiro M."/>
        </authorList>
    </citation>
    <scope>NUCLEOTIDE SEQUENCE [LARGE SCALE GENOMIC DNA]</scope>
    <source>
        <strain evidence="8">Red01</strain>
        <tissue evidence="8">Muscle</tissue>
    </source>
</reference>
<keyword evidence="2" id="KW-0597">Phosphoprotein</keyword>
<evidence type="ECO:0000313" key="8">
    <source>
        <dbReference type="EMBL" id="RLW08420.1"/>
    </source>
</evidence>
<dbReference type="GO" id="GO:0005096">
    <property type="term" value="F:GTPase activator activity"/>
    <property type="evidence" value="ECO:0007669"/>
    <property type="project" value="UniProtKB-KW"/>
</dbReference>
<dbReference type="InterPro" id="IPR047887">
    <property type="entry name" value="ARHGAP20_PH"/>
</dbReference>
<dbReference type="CDD" id="cd04402">
    <property type="entry name" value="RhoGAP_ARHGAP20"/>
    <property type="match status" value="1"/>
</dbReference>
<dbReference type="EMBL" id="QUSF01000006">
    <property type="protein sequence ID" value="RLW08420.1"/>
    <property type="molecule type" value="Genomic_DNA"/>
</dbReference>
<proteinExistence type="predicted"/>
<dbReference type="InterPro" id="IPR000198">
    <property type="entry name" value="RhoGAP_dom"/>
</dbReference>
<dbReference type="STRING" id="44316.ENSEGOP00005001993"/>
<dbReference type="AlphaFoldDB" id="A0A3L8SV35"/>
<dbReference type="InterPro" id="IPR029071">
    <property type="entry name" value="Ubiquitin-like_domsf"/>
</dbReference>
<dbReference type="InterPro" id="IPR011993">
    <property type="entry name" value="PH-like_dom_sf"/>
</dbReference>
<dbReference type="InterPro" id="IPR047886">
    <property type="entry name" value="ARHGAP20-like_RhoGAP"/>
</dbReference>
<dbReference type="SUPFAM" id="SSF50729">
    <property type="entry name" value="PH domain-like"/>
    <property type="match status" value="1"/>
</dbReference>
<protein>
    <recommendedName>
        <fullName evidence="4">Rho GTPase-activating protein 20</fullName>
    </recommendedName>
    <alternativeName>
        <fullName evidence="5">Rho-type GTPase-activating protein 20</fullName>
    </alternativeName>
</protein>
<dbReference type="SUPFAM" id="SSF48350">
    <property type="entry name" value="GTPase activation domain, GAP"/>
    <property type="match status" value="1"/>
</dbReference>
<dbReference type="Proteomes" id="UP000276834">
    <property type="component" value="Unassembled WGS sequence"/>
</dbReference>
<comment type="caution">
    <text evidence="8">The sequence shown here is derived from an EMBL/GenBank/DDBJ whole genome shotgun (WGS) entry which is preliminary data.</text>
</comment>
<accession>A0A3L8SV35</accession>
<dbReference type="InterPro" id="IPR000159">
    <property type="entry name" value="RA_dom"/>
</dbReference>
<evidence type="ECO:0000256" key="3">
    <source>
        <dbReference type="ARBA" id="ARBA00055252"/>
    </source>
</evidence>
<dbReference type="FunFam" id="1.10.555.10:FF:000025">
    <property type="entry name" value="Rho GTPase-activating protein 20"/>
    <property type="match status" value="1"/>
</dbReference>
<dbReference type="Pfam" id="PF22286">
    <property type="entry name" value="RHG20_PH"/>
    <property type="match status" value="1"/>
</dbReference>
<dbReference type="InterPro" id="IPR008936">
    <property type="entry name" value="Rho_GTPase_activation_prot"/>
</dbReference>
<dbReference type="Pfam" id="PF00620">
    <property type="entry name" value="RhoGAP"/>
    <property type="match status" value="1"/>
</dbReference>
<dbReference type="GO" id="GO:0007165">
    <property type="term" value="P:signal transduction"/>
    <property type="evidence" value="ECO:0007669"/>
    <property type="project" value="InterPro"/>
</dbReference>
<sequence length="653" mass="73728">MCQWEFASGAAARRQRGELGSEAERELAWTGINCAESTGAASEGCLSPISPESWPLVQSFICHNRTFILDGHVQLKTSLQTQERHLFLFTDLLVVAKSKSHSHFKLKCQARLCEMWTAFCTEEVCEGSTDPDRSFVLGWPTTNCVANFSRIREEKEKDNPKSIPLTIIAKDVGTCAYSKTLSVTNVDTANDVILMALQQLGINGSEKDYKLWVISGREHAPYPLIGHEYPFGIKMSHIRDAMPHGSKHCACPRQLQGPFLTEQLPQELQCQFVLKPSQVAVCQQLNDLSQKSFKRKRSIINWAFWRGPGSHLDNAPLSSTSAAPGKLFGLLLTTICEDDNLPKPLLDMLSLLYQEGPSTKGIFRRSGSAKTFKELKEKLDSGIEVDLARESIFVTASLFKDFLRNIPGSILSSQLCDKWVSVLDQGNNEEKIKSIQRLIEHLPRANVVLLRYIFGVLHGIEMRSEENQMNAFNLAVCIAPSLLWPPVSSTPDIESEFIKKISGLVQFLIENCCRIFGDEITSLFGEILMTCKRENSSGNAVWCFDSIKTDKLRQAKYYYIPYSCGVPRYFCSLSTQFPKELVIVTNPIYHRPGSYHKVLSQRLLLLYRSSEPLQLKMEGGETKRIKKKYLKSRIFASDCVFPKYQEVSDQKWS</sequence>
<dbReference type="CDD" id="cd13319">
    <property type="entry name" value="PH_RARhoGAP"/>
    <property type="match status" value="1"/>
</dbReference>
<feature type="domain" description="Ras-associating" evidence="6">
    <location>
        <begin position="161"/>
        <end position="279"/>
    </location>
</feature>
<organism evidence="8 9">
    <name type="scientific">Chloebia gouldiae</name>
    <name type="common">Gouldian finch</name>
    <name type="synonym">Erythrura gouldiae</name>
    <dbReference type="NCBI Taxonomy" id="44316"/>
    <lineage>
        <taxon>Eukaryota</taxon>
        <taxon>Metazoa</taxon>
        <taxon>Chordata</taxon>
        <taxon>Craniata</taxon>
        <taxon>Vertebrata</taxon>
        <taxon>Euteleostomi</taxon>
        <taxon>Archelosauria</taxon>
        <taxon>Archosauria</taxon>
        <taxon>Dinosauria</taxon>
        <taxon>Saurischia</taxon>
        <taxon>Theropoda</taxon>
        <taxon>Coelurosauria</taxon>
        <taxon>Aves</taxon>
        <taxon>Neognathae</taxon>
        <taxon>Neoaves</taxon>
        <taxon>Telluraves</taxon>
        <taxon>Australaves</taxon>
        <taxon>Passeriformes</taxon>
        <taxon>Passeroidea</taxon>
        <taxon>Passeridae</taxon>
        <taxon>Chloebia</taxon>
    </lineage>
</organism>